<dbReference type="SUPFAM" id="SSF53822">
    <property type="entry name" value="Periplasmic binding protein-like I"/>
    <property type="match status" value="1"/>
</dbReference>
<dbReference type="AlphaFoldDB" id="A0A5C5VCT0"/>
<dbReference type="SMART" id="SM00342">
    <property type="entry name" value="HTH_ARAC"/>
    <property type="match status" value="1"/>
</dbReference>
<evidence type="ECO:0000256" key="1">
    <source>
        <dbReference type="ARBA" id="ARBA00023015"/>
    </source>
</evidence>
<reference evidence="5 6" key="1">
    <citation type="submission" date="2019-02" db="EMBL/GenBank/DDBJ databases">
        <title>Deep-cultivation of Planctomycetes and their phenomic and genomic characterization uncovers novel biology.</title>
        <authorList>
            <person name="Wiegand S."/>
            <person name="Jogler M."/>
            <person name="Boedeker C."/>
            <person name="Pinto D."/>
            <person name="Vollmers J."/>
            <person name="Rivas-Marin E."/>
            <person name="Kohn T."/>
            <person name="Peeters S.H."/>
            <person name="Heuer A."/>
            <person name="Rast P."/>
            <person name="Oberbeckmann S."/>
            <person name="Bunk B."/>
            <person name="Jeske O."/>
            <person name="Meyerdierks A."/>
            <person name="Storesund J.E."/>
            <person name="Kallscheuer N."/>
            <person name="Luecker S."/>
            <person name="Lage O.M."/>
            <person name="Pohl T."/>
            <person name="Merkel B.J."/>
            <person name="Hornburger P."/>
            <person name="Mueller R.-W."/>
            <person name="Bruemmer F."/>
            <person name="Labrenz M."/>
            <person name="Spormann A.M."/>
            <person name="Op Den Camp H."/>
            <person name="Overmann J."/>
            <person name="Amann R."/>
            <person name="Jetten M.S.M."/>
            <person name="Mascher T."/>
            <person name="Medema M.H."/>
            <person name="Devos D.P."/>
            <person name="Kaster A.-K."/>
            <person name="Ovreas L."/>
            <person name="Rohde M."/>
            <person name="Galperin M.Y."/>
            <person name="Jogler C."/>
        </authorList>
    </citation>
    <scope>NUCLEOTIDE SEQUENCE [LARGE SCALE GENOMIC DNA]</scope>
    <source>
        <strain evidence="5 6">KOR34</strain>
    </source>
</reference>
<organism evidence="5 6">
    <name type="scientific">Posidoniimonas corsicana</name>
    <dbReference type="NCBI Taxonomy" id="1938618"/>
    <lineage>
        <taxon>Bacteria</taxon>
        <taxon>Pseudomonadati</taxon>
        <taxon>Planctomycetota</taxon>
        <taxon>Planctomycetia</taxon>
        <taxon>Pirellulales</taxon>
        <taxon>Lacipirellulaceae</taxon>
        <taxon>Posidoniimonas</taxon>
    </lineage>
</organism>
<evidence type="ECO:0000259" key="4">
    <source>
        <dbReference type="PROSITE" id="PS01124"/>
    </source>
</evidence>
<dbReference type="Pfam" id="PF22177">
    <property type="entry name" value="PBP1_XylR"/>
    <property type="match status" value="1"/>
</dbReference>
<keyword evidence="2" id="KW-0238">DNA-binding</keyword>
<dbReference type="Gene3D" id="1.10.10.60">
    <property type="entry name" value="Homeodomain-like"/>
    <property type="match status" value="1"/>
</dbReference>
<dbReference type="EMBL" id="SIHJ01000001">
    <property type="protein sequence ID" value="TWT35445.1"/>
    <property type="molecule type" value="Genomic_DNA"/>
</dbReference>
<feature type="domain" description="HTH araC/xylS-type" evidence="4">
    <location>
        <begin position="286"/>
        <end position="384"/>
    </location>
</feature>
<sequence>MPKKIALLIESSRGYGRDLLRGVAAYTRTHGPYSIYRHERSLGDAVPSWLENWRGDGVIARIETPELAGFLADSGLPVVDLRDKIRLTGVPSIETNDQSVARLACEHFLERGIRNFAYCGFQGLNFSSRREAFTVAYLAEVGVSPSVYNSPGGVSTDTATTEAEGIVHQNKLAEWLRSLPKHTGLIACNDIRGAQVLGVCREVGISVPDDLSVVGVDDDRLVCELTTPPMSSVATDAYRIGYMAAEMLAGMMLGVAPSGDKFFVDARSVVARHSSDLLAISDEDVASAIRFIRDHANEGVSVDDVAAAVSLSRSTLDRRFAQHAGTTVKAEITRVRIERLKQLLVDTDYPLSAIANMVGFSHVEYMLTMFKQHTGDTPGQFRRLYQSLRGESTQQF</sequence>
<dbReference type="Gene3D" id="3.40.50.2300">
    <property type="match status" value="2"/>
</dbReference>
<keyword evidence="3" id="KW-0804">Transcription</keyword>
<dbReference type="InterPro" id="IPR009057">
    <property type="entry name" value="Homeodomain-like_sf"/>
</dbReference>
<name>A0A5C5VCT0_9BACT</name>
<dbReference type="InterPro" id="IPR046335">
    <property type="entry name" value="LacI/GalR-like_sensor"/>
</dbReference>
<proteinExistence type="predicted"/>
<dbReference type="Proteomes" id="UP000316714">
    <property type="component" value="Unassembled WGS sequence"/>
</dbReference>
<keyword evidence="6" id="KW-1185">Reference proteome</keyword>
<gene>
    <name evidence="5" type="primary">xylR_2</name>
    <name evidence="5" type="ORF">KOR34_03360</name>
</gene>
<evidence type="ECO:0000313" key="5">
    <source>
        <dbReference type="EMBL" id="TWT35445.1"/>
    </source>
</evidence>
<evidence type="ECO:0000256" key="2">
    <source>
        <dbReference type="ARBA" id="ARBA00023125"/>
    </source>
</evidence>
<comment type="caution">
    <text evidence="5">The sequence shown here is derived from an EMBL/GenBank/DDBJ whole genome shotgun (WGS) entry which is preliminary data.</text>
</comment>
<dbReference type="OrthoDB" id="9795616at2"/>
<dbReference type="InterPro" id="IPR054031">
    <property type="entry name" value="XylR_PBP1"/>
</dbReference>
<dbReference type="InterPro" id="IPR028082">
    <property type="entry name" value="Peripla_BP_I"/>
</dbReference>
<dbReference type="PANTHER" id="PTHR30146">
    <property type="entry name" value="LACI-RELATED TRANSCRIPTIONAL REPRESSOR"/>
    <property type="match status" value="1"/>
</dbReference>
<dbReference type="PANTHER" id="PTHR30146:SF24">
    <property type="entry name" value="XYLOSE OPERON REGULATORY PROTEIN"/>
    <property type="match status" value="1"/>
</dbReference>
<dbReference type="Pfam" id="PF12833">
    <property type="entry name" value="HTH_18"/>
    <property type="match status" value="1"/>
</dbReference>
<dbReference type="CDD" id="cd01543">
    <property type="entry name" value="PBP1_XylR"/>
    <property type="match status" value="1"/>
</dbReference>
<dbReference type="GO" id="GO:0003700">
    <property type="term" value="F:DNA-binding transcription factor activity"/>
    <property type="evidence" value="ECO:0007669"/>
    <property type="project" value="InterPro"/>
</dbReference>
<accession>A0A5C5VCT0</accession>
<dbReference type="GO" id="GO:0000976">
    <property type="term" value="F:transcription cis-regulatory region binding"/>
    <property type="evidence" value="ECO:0007669"/>
    <property type="project" value="TreeGrafter"/>
</dbReference>
<dbReference type="PROSITE" id="PS01124">
    <property type="entry name" value="HTH_ARAC_FAMILY_2"/>
    <property type="match status" value="1"/>
</dbReference>
<dbReference type="Pfam" id="PF13377">
    <property type="entry name" value="Peripla_BP_3"/>
    <property type="match status" value="1"/>
</dbReference>
<evidence type="ECO:0000313" key="6">
    <source>
        <dbReference type="Proteomes" id="UP000316714"/>
    </source>
</evidence>
<dbReference type="SUPFAM" id="SSF46689">
    <property type="entry name" value="Homeodomain-like"/>
    <property type="match status" value="2"/>
</dbReference>
<keyword evidence="1" id="KW-0805">Transcription regulation</keyword>
<dbReference type="RefSeq" id="WP_146561625.1">
    <property type="nucleotide sequence ID" value="NZ_SIHJ01000001.1"/>
</dbReference>
<protein>
    <submittedName>
        <fullName evidence="5">Xylose operon regulatory protein</fullName>
    </submittedName>
</protein>
<evidence type="ECO:0000256" key="3">
    <source>
        <dbReference type="ARBA" id="ARBA00023163"/>
    </source>
</evidence>
<dbReference type="InterPro" id="IPR018060">
    <property type="entry name" value="HTH_AraC"/>
</dbReference>